<protein>
    <submittedName>
        <fullName evidence="2">Uncharacterized protein</fullName>
    </submittedName>
</protein>
<dbReference type="AlphaFoldDB" id="A0ABD0YW61"/>
<evidence type="ECO:0000313" key="3">
    <source>
        <dbReference type="Proteomes" id="UP001558652"/>
    </source>
</evidence>
<keyword evidence="3" id="KW-1185">Reference proteome</keyword>
<sequence length="164" mass="17669">MSEHGGVGQGAKYGGVRQGAKYGGVRQGAKYGGVRQGAKYGGVCQSRSYWSHWRCHSRLFPDDGIETSDWVSDVVHSPPRAVGFDEGIAALDDVTVPGLMLAFGVAGDFVMYLVGVGVLGVRVELLRLGQRTYHRVHDAAYLGSGVAQSHQGGEQEYLLKSWKN</sequence>
<name>A0ABD0YW61_9HEMI</name>
<accession>A0ABD0YW61</accession>
<organism evidence="2 3">
    <name type="scientific">Ranatra chinensis</name>
    <dbReference type="NCBI Taxonomy" id="642074"/>
    <lineage>
        <taxon>Eukaryota</taxon>
        <taxon>Metazoa</taxon>
        <taxon>Ecdysozoa</taxon>
        <taxon>Arthropoda</taxon>
        <taxon>Hexapoda</taxon>
        <taxon>Insecta</taxon>
        <taxon>Pterygota</taxon>
        <taxon>Neoptera</taxon>
        <taxon>Paraneoptera</taxon>
        <taxon>Hemiptera</taxon>
        <taxon>Heteroptera</taxon>
        <taxon>Panheteroptera</taxon>
        <taxon>Nepomorpha</taxon>
        <taxon>Nepidae</taxon>
        <taxon>Ranatrinae</taxon>
        <taxon>Ranatra</taxon>
    </lineage>
</organism>
<keyword evidence="1" id="KW-1133">Transmembrane helix</keyword>
<reference evidence="2 3" key="1">
    <citation type="submission" date="2024-07" db="EMBL/GenBank/DDBJ databases">
        <title>Chromosome-level genome assembly of the water stick insect Ranatra chinensis (Heteroptera: Nepidae).</title>
        <authorList>
            <person name="Liu X."/>
        </authorList>
    </citation>
    <scope>NUCLEOTIDE SEQUENCE [LARGE SCALE GENOMIC DNA]</scope>
    <source>
        <strain evidence="2">Cailab_2021Rc</strain>
        <tissue evidence="2">Muscle</tissue>
    </source>
</reference>
<proteinExistence type="predicted"/>
<comment type="caution">
    <text evidence="2">The sequence shown here is derived from an EMBL/GenBank/DDBJ whole genome shotgun (WGS) entry which is preliminary data.</text>
</comment>
<dbReference type="Proteomes" id="UP001558652">
    <property type="component" value="Unassembled WGS sequence"/>
</dbReference>
<evidence type="ECO:0000256" key="1">
    <source>
        <dbReference type="SAM" id="Phobius"/>
    </source>
</evidence>
<keyword evidence="1" id="KW-0472">Membrane</keyword>
<feature type="transmembrane region" description="Helical" evidence="1">
    <location>
        <begin position="99"/>
        <end position="121"/>
    </location>
</feature>
<dbReference type="EMBL" id="JBFDAA010000007">
    <property type="protein sequence ID" value="KAL1130807.1"/>
    <property type="molecule type" value="Genomic_DNA"/>
</dbReference>
<keyword evidence="1" id="KW-0812">Transmembrane</keyword>
<evidence type="ECO:0000313" key="2">
    <source>
        <dbReference type="EMBL" id="KAL1130807.1"/>
    </source>
</evidence>
<gene>
    <name evidence="2" type="ORF">AAG570_012048</name>
</gene>